<dbReference type="STRING" id="1122195.SAMN02745164_01158"/>
<proteinExistence type="predicted"/>
<keyword evidence="3" id="KW-1185">Reference proteome</keyword>
<accession>A0A1M4WD82</accession>
<dbReference type="EMBL" id="FQUI01000015">
    <property type="protein sequence ID" value="SHE79199.1"/>
    <property type="molecule type" value="Genomic_DNA"/>
</dbReference>
<protein>
    <submittedName>
        <fullName evidence="2">Fn3 associated</fullName>
    </submittedName>
</protein>
<keyword evidence="1" id="KW-1133">Transmembrane helix</keyword>
<dbReference type="Proteomes" id="UP000184334">
    <property type="component" value="Unassembled WGS sequence"/>
</dbReference>
<organism evidence="2 3">
    <name type="scientific">Marinitoga hydrogenitolerans (strain DSM 16785 / JCM 12826 / AT1271)</name>
    <dbReference type="NCBI Taxonomy" id="1122195"/>
    <lineage>
        <taxon>Bacteria</taxon>
        <taxon>Thermotogati</taxon>
        <taxon>Thermotogota</taxon>
        <taxon>Thermotogae</taxon>
        <taxon>Petrotogales</taxon>
        <taxon>Petrotogaceae</taxon>
        <taxon>Marinitoga</taxon>
    </lineage>
</organism>
<comment type="caution">
    <text evidence="2">The sequence shown here is derived from an EMBL/GenBank/DDBJ whole genome shotgun (WGS) entry which is preliminary data.</text>
</comment>
<dbReference type="AlphaFoldDB" id="A0A1M4WD82"/>
<dbReference type="InterPro" id="IPR014867">
    <property type="entry name" value="Spore_coat_CotH_CotH2/3/7"/>
</dbReference>
<gene>
    <name evidence="2" type="ORF">SAMN02745164_01158</name>
</gene>
<dbReference type="RefSeq" id="WP_072864386.1">
    <property type="nucleotide sequence ID" value="NZ_FQUI01000015.1"/>
</dbReference>
<keyword evidence="1" id="KW-0472">Membrane</keyword>
<feature type="transmembrane region" description="Helical" evidence="1">
    <location>
        <begin position="623"/>
        <end position="641"/>
    </location>
</feature>
<evidence type="ECO:0000313" key="3">
    <source>
        <dbReference type="Proteomes" id="UP000184334"/>
    </source>
</evidence>
<keyword evidence="1" id="KW-0812">Transmembrane</keyword>
<dbReference type="OrthoDB" id="9806464at2"/>
<dbReference type="Pfam" id="PF08757">
    <property type="entry name" value="CotH"/>
    <property type="match status" value="1"/>
</dbReference>
<evidence type="ECO:0000313" key="2">
    <source>
        <dbReference type="EMBL" id="SHE79199.1"/>
    </source>
</evidence>
<evidence type="ECO:0000256" key="1">
    <source>
        <dbReference type="SAM" id="Phobius"/>
    </source>
</evidence>
<name>A0A1M4WD82_MARH1</name>
<dbReference type="Pfam" id="PF13287">
    <property type="entry name" value="Fn3_assoc"/>
    <property type="match status" value="1"/>
</dbReference>
<sequence>MKKVFILIIILINISIFSIEKAINPIFSKEAGFYSKPFSLKLFSNAKDARIYYTIDGSDPKPGKKNTYLYTKPIEIKDMTLKEGIEYIKTSPEWKVPRGNVFKGMIIKAKAIWNNIESEIVTKSYFIGKKYDILAISIVVSPEKLFDPNEGIYIPGVDYNKKSKFSSWTGNYYRRGKESEVEVHVEFFENGKLIYKDNLGMRISGNFSRMFPMKSLKFYARDKYGEKKIKIPIFPDLKNIIGEEIKKYDKFMIRNGGNEFGKIFFKDAFMQTVISNMGFETQAYRPAVHFINGVYWGLGNVRERYSKDYFKEHYFIDDISIIELTSEFKEHFVLNEGNEEALKDFKDLRNFILNNDMNKKDNYEYIKTKLDIQNYINFYISEMFFDNRDWPSNNMKFWRKNEKIYNIKGYDGKWRLAIYDMDNGMYTISSNMFKHTIDDHPEVEFHPNPIWSTIMFKKLLSNKNFKEKFINSYLDRLNTTFLYTNTSQIFLNMFNQYSPYLKEYLNRWNLMNYEKYMSMVEYNLSFLKKRPEVVKKQMKEYFNINIVKLELKRFSGKIKINTVEFTKGQKIEYAKEIPITLTAIGNFKYWIINGDKKFEKNITIYPKEGLEIKPVFEEEKNNFLIPLITLFLSFLGIYILLNSSK</sequence>
<dbReference type="InterPro" id="IPR026876">
    <property type="entry name" value="Fn3_assoc_repeat"/>
</dbReference>
<reference evidence="2" key="1">
    <citation type="submission" date="2016-11" db="EMBL/GenBank/DDBJ databases">
        <authorList>
            <person name="Varghese N."/>
            <person name="Submissions S."/>
        </authorList>
    </citation>
    <scope>NUCLEOTIDE SEQUENCE [LARGE SCALE GENOMIC DNA]</scope>
    <source>
        <strain evidence="2">DSM 16785</strain>
    </source>
</reference>